<evidence type="ECO:0000313" key="2">
    <source>
        <dbReference type="EMBL" id="UOQ85272.1"/>
    </source>
</evidence>
<feature type="transmembrane region" description="Helical" evidence="1">
    <location>
        <begin position="139"/>
        <end position="165"/>
    </location>
</feature>
<evidence type="ECO:0000313" key="3">
    <source>
        <dbReference type="Proteomes" id="UP000831537"/>
    </source>
</evidence>
<proteinExistence type="predicted"/>
<dbReference type="EMBL" id="CP095071">
    <property type="protein sequence ID" value="UOQ85272.1"/>
    <property type="molecule type" value="Genomic_DNA"/>
</dbReference>
<feature type="transmembrane region" description="Helical" evidence="1">
    <location>
        <begin position="171"/>
        <end position="188"/>
    </location>
</feature>
<dbReference type="Proteomes" id="UP000831537">
    <property type="component" value="Chromosome"/>
</dbReference>
<feature type="transmembrane region" description="Helical" evidence="1">
    <location>
        <begin position="100"/>
        <end position="127"/>
    </location>
</feature>
<dbReference type="RefSeq" id="WP_244743974.1">
    <property type="nucleotide sequence ID" value="NZ_CP095071.1"/>
</dbReference>
<feature type="transmembrane region" description="Helical" evidence="1">
    <location>
        <begin position="20"/>
        <end position="44"/>
    </location>
</feature>
<reference evidence="2 3" key="1">
    <citation type="submission" date="2022-04" db="EMBL/GenBank/DDBJ databases">
        <title>Gracilibacillus sp. isolated from saltern.</title>
        <authorList>
            <person name="Won M."/>
            <person name="Lee C.-M."/>
            <person name="Woen H.-Y."/>
            <person name="Kwon S.-W."/>
        </authorList>
    </citation>
    <scope>NUCLEOTIDE SEQUENCE [LARGE SCALE GENOMIC DNA]</scope>
    <source>
        <strain evidence="2 3">SSPM10-3</strain>
    </source>
</reference>
<protein>
    <submittedName>
        <fullName evidence="2">YesL family protein</fullName>
    </submittedName>
</protein>
<gene>
    <name evidence="2" type="ORF">MUN87_21960</name>
</gene>
<keyword evidence="1" id="KW-0812">Transmembrane</keyword>
<feature type="transmembrane region" description="Helical" evidence="1">
    <location>
        <begin position="65"/>
        <end position="88"/>
    </location>
</feature>
<accession>A0ABY4GLV7</accession>
<keyword evidence="1" id="KW-1133">Transmembrane helix</keyword>
<organism evidence="2 3">
    <name type="scientific">Gracilibacillus salinarum</name>
    <dbReference type="NCBI Taxonomy" id="2932255"/>
    <lineage>
        <taxon>Bacteria</taxon>
        <taxon>Bacillati</taxon>
        <taxon>Bacillota</taxon>
        <taxon>Bacilli</taxon>
        <taxon>Bacillales</taxon>
        <taxon>Bacillaceae</taxon>
        <taxon>Gracilibacillus</taxon>
    </lineage>
</organism>
<keyword evidence="3" id="KW-1185">Reference proteome</keyword>
<name>A0ABY4GLV7_9BACI</name>
<keyword evidence="1" id="KW-0472">Membrane</keyword>
<dbReference type="InterPro" id="IPR006938">
    <property type="entry name" value="DUF624"/>
</dbReference>
<evidence type="ECO:0000256" key="1">
    <source>
        <dbReference type="SAM" id="Phobius"/>
    </source>
</evidence>
<dbReference type="Pfam" id="PF04854">
    <property type="entry name" value="DUF624"/>
    <property type="match status" value="1"/>
</dbReference>
<sequence>MNALNKAFEWISKVAYLNVLWIGFTVLGLLVAGLFPATAAVFAVMRKWITGYTDIPLFKTFWQSFRASFVQANILGYIFAAIAYVLYLDFVFITVAPNDFVMILTVPFLFVSILAGLTFLYVFPVYSHYQMRIFEVIKSAFFIMILNPLKTLIMTLGVFGIMFVLWHFQGLALFFSMSLISLAIMLPAQKAFEKIKEKKATYDENALAEE</sequence>